<dbReference type="PROSITE" id="PS00823">
    <property type="entry name" value="DEHYDRIN_2"/>
    <property type="match status" value="1"/>
</dbReference>
<dbReference type="GO" id="GO:0005829">
    <property type="term" value="C:cytosol"/>
    <property type="evidence" value="ECO:0007669"/>
    <property type="project" value="TreeGrafter"/>
</dbReference>
<dbReference type="GO" id="GO:0009414">
    <property type="term" value="P:response to water deprivation"/>
    <property type="evidence" value="ECO:0007669"/>
    <property type="project" value="UniProtKB-ARBA"/>
</dbReference>
<feature type="compositionally biased region" description="Basic and acidic residues" evidence="3">
    <location>
        <begin position="39"/>
        <end position="49"/>
    </location>
</feature>
<evidence type="ECO:0000313" key="4">
    <source>
        <dbReference type="Proteomes" id="UP000504609"/>
    </source>
</evidence>
<evidence type="ECO:0000313" key="5">
    <source>
        <dbReference type="RefSeq" id="XP_022929430.1"/>
    </source>
</evidence>
<dbReference type="PANTHER" id="PTHR33346:SF42">
    <property type="entry name" value="DEHYDRIN XERO 1"/>
    <property type="match status" value="1"/>
</dbReference>
<sequence length="133" mass="14795">MAHYQNQYSAQSGADQYGNPIRQTDEYGNVISDTAQHGDPLRRTDEFRGTDQYGNPIHRTDQHGVGDPTGRTTGTGMYEGRQQQQQQRGGMFHHDKPVSTGGSVGYTTAEQGERHEKKGMMEKIKEKLPGGNQ</sequence>
<name>A0A6J1EUD8_CUCMO</name>
<gene>
    <name evidence="5" type="primary">LOC111436004</name>
</gene>
<feature type="compositionally biased region" description="Polar residues" evidence="3">
    <location>
        <begin position="1"/>
        <end position="14"/>
    </location>
</feature>
<dbReference type="PANTHER" id="PTHR33346">
    <property type="entry name" value="DEHYDRIN XERO 2-RELATED"/>
    <property type="match status" value="1"/>
</dbReference>
<evidence type="ECO:0000256" key="2">
    <source>
        <dbReference type="RuleBase" id="RU003995"/>
    </source>
</evidence>
<feature type="compositionally biased region" description="Low complexity" evidence="3">
    <location>
        <begin position="80"/>
        <end position="90"/>
    </location>
</feature>
<evidence type="ECO:0000256" key="1">
    <source>
        <dbReference type="ARBA" id="ARBA00008403"/>
    </source>
</evidence>
<organism evidence="4 5">
    <name type="scientific">Cucurbita moschata</name>
    <name type="common">Winter crookneck squash</name>
    <name type="synonym">Cucurbita pepo var. moschata</name>
    <dbReference type="NCBI Taxonomy" id="3662"/>
    <lineage>
        <taxon>Eukaryota</taxon>
        <taxon>Viridiplantae</taxon>
        <taxon>Streptophyta</taxon>
        <taxon>Embryophyta</taxon>
        <taxon>Tracheophyta</taxon>
        <taxon>Spermatophyta</taxon>
        <taxon>Magnoliopsida</taxon>
        <taxon>eudicotyledons</taxon>
        <taxon>Gunneridae</taxon>
        <taxon>Pentapetalae</taxon>
        <taxon>rosids</taxon>
        <taxon>fabids</taxon>
        <taxon>Cucurbitales</taxon>
        <taxon>Cucurbitaceae</taxon>
        <taxon>Cucurbiteae</taxon>
        <taxon>Cucurbita</taxon>
    </lineage>
</organism>
<dbReference type="GO" id="GO:0009737">
    <property type="term" value="P:response to abscisic acid"/>
    <property type="evidence" value="ECO:0007669"/>
    <property type="project" value="TreeGrafter"/>
</dbReference>
<dbReference type="AlphaFoldDB" id="A0A6J1EUD8"/>
<dbReference type="GeneID" id="111436004"/>
<feature type="compositionally biased region" description="Basic and acidic residues" evidence="3">
    <location>
        <begin position="111"/>
        <end position="133"/>
    </location>
</feature>
<dbReference type="InterPro" id="IPR000167">
    <property type="entry name" value="Dehydrin"/>
</dbReference>
<evidence type="ECO:0000256" key="3">
    <source>
        <dbReference type="SAM" id="MobiDB-lite"/>
    </source>
</evidence>
<dbReference type="KEGG" id="cmos:111436004"/>
<dbReference type="RefSeq" id="XP_022929430.1">
    <property type="nucleotide sequence ID" value="XM_023073662.1"/>
</dbReference>
<proteinExistence type="inferred from homology"/>
<reference evidence="5" key="1">
    <citation type="submission" date="2025-08" db="UniProtKB">
        <authorList>
            <consortium name="RefSeq"/>
        </authorList>
    </citation>
    <scope>IDENTIFICATION</scope>
    <source>
        <tissue evidence="5">Young leaves</tissue>
    </source>
</reference>
<protein>
    <submittedName>
        <fullName evidence="5">Dehydrin DHN1-like</fullName>
    </submittedName>
</protein>
<dbReference type="Proteomes" id="UP000504609">
    <property type="component" value="Unplaced"/>
</dbReference>
<keyword evidence="4" id="KW-1185">Reference proteome</keyword>
<dbReference type="GO" id="GO:0009631">
    <property type="term" value="P:cold acclimation"/>
    <property type="evidence" value="ECO:0007669"/>
    <property type="project" value="TreeGrafter"/>
</dbReference>
<accession>A0A6J1EUD8</accession>
<comment type="similarity">
    <text evidence="1 2">Belongs to the plant dehydrin family.</text>
</comment>
<dbReference type="InterPro" id="IPR030513">
    <property type="entry name" value="Dehydrin_CS"/>
</dbReference>
<dbReference type="Pfam" id="PF00257">
    <property type="entry name" value="Dehydrin"/>
    <property type="match status" value="1"/>
</dbReference>
<feature type="region of interest" description="Disordered" evidence="3">
    <location>
        <begin position="1"/>
        <end position="133"/>
    </location>
</feature>